<dbReference type="Gene3D" id="1.50.10.10">
    <property type="match status" value="1"/>
</dbReference>
<dbReference type="SUPFAM" id="SSF48225">
    <property type="entry name" value="Seven-hairpin glycosidases"/>
    <property type="match status" value="1"/>
</dbReference>
<keyword evidence="9" id="KW-1185">Reference proteome</keyword>
<organism evidence="8 9">
    <name type="scientific">Pyrenophora seminiperda CCB06</name>
    <dbReference type="NCBI Taxonomy" id="1302712"/>
    <lineage>
        <taxon>Eukaryota</taxon>
        <taxon>Fungi</taxon>
        <taxon>Dikarya</taxon>
        <taxon>Ascomycota</taxon>
        <taxon>Pezizomycotina</taxon>
        <taxon>Dothideomycetes</taxon>
        <taxon>Pleosporomycetidae</taxon>
        <taxon>Pleosporales</taxon>
        <taxon>Pleosporineae</taxon>
        <taxon>Pleosporaceae</taxon>
        <taxon>Pyrenophora</taxon>
    </lineage>
</organism>
<protein>
    <recommendedName>
        <fullName evidence="6">alpha-1,2-Mannosidase</fullName>
        <ecNumber evidence="6">3.2.1.-</ecNumber>
    </recommendedName>
</protein>
<dbReference type="GO" id="GO:0036503">
    <property type="term" value="P:ERAD pathway"/>
    <property type="evidence" value="ECO:0007669"/>
    <property type="project" value="UniProtKB-ARBA"/>
</dbReference>
<dbReference type="InterPro" id="IPR001382">
    <property type="entry name" value="Glyco_hydro_47"/>
</dbReference>
<dbReference type="OrthoDB" id="8118055at2759"/>
<reference evidence="8 9" key="1">
    <citation type="journal article" date="2014" name="PLoS ONE">
        <title>De novo Genome Assembly of the Fungal Plant Pathogen Pyrenophora semeniperda.</title>
        <authorList>
            <person name="Soliai M.M."/>
            <person name="Meyer S.E."/>
            <person name="Udall J.A."/>
            <person name="Elzinga D.E."/>
            <person name="Hermansen R.A."/>
            <person name="Bodily P.M."/>
            <person name="Hart A.A."/>
            <person name="Coleman C.E."/>
        </authorList>
    </citation>
    <scope>NUCLEOTIDE SEQUENCE [LARGE SCALE GENOMIC DNA]</scope>
    <source>
        <strain evidence="8 9">CCB06</strain>
        <tissue evidence="8">Mycelium</tissue>
    </source>
</reference>
<comment type="pathway">
    <text evidence="2">Protein modification; protein glycosylation.</text>
</comment>
<keyword evidence="5" id="KW-1015">Disulfide bond</keyword>
<evidence type="ECO:0000256" key="5">
    <source>
        <dbReference type="ARBA" id="ARBA00023157"/>
    </source>
</evidence>
<dbReference type="Proteomes" id="UP000265663">
    <property type="component" value="Unassembled WGS sequence"/>
</dbReference>
<keyword evidence="7" id="KW-0472">Membrane</keyword>
<keyword evidence="4 6" id="KW-0378">Hydrolase</keyword>
<evidence type="ECO:0000256" key="3">
    <source>
        <dbReference type="ARBA" id="ARBA00007658"/>
    </source>
</evidence>
<evidence type="ECO:0000256" key="6">
    <source>
        <dbReference type="RuleBase" id="RU361193"/>
    </source>
</evidence>
<evidence type="ECO:0000313" key="9">
    <source>
        <dbReference type="Proteomes" id="UP000265663"/>
    </source>
</evidence>
<gene>
    <name evidence="8" type="ORF">GMOD_00001583</name>
</gene>
<dbReference type="InterPro" id="IPR012341">
    <property type="entry name" value="6hp_glycosidase-like_sf"/>
</dbReference>
<evidence type="ECO:0000256" key="2">
    <source>
        <dbReference type="ARBA" id="ARBA00004922"/>
    </source>
</evidence>
<dbReference type="GO" id="GO:0005783">
    <property type="term" value="C:endoplasmic reticulum"/>
    <property type="evidence" value="ECO:0007669"/>
    <property type="project" value="TreeGrafter"/>
</dbReference>
<keyword evidence="7" id="KW-1133">Transmembrane helix</keyword>
<comment type="cofactor">
    <cofactor evidence="1">
        <name>Ca(2+)</name>
        <dbReference type="ChEBI" id="CHEBI:29108"/>
    </cofactor>
</comment>
<dbReference type="PRINTS" id="PR00747">
    <property type="entry name" value="GLYHDRLASE47"/>
</dbReference>
<dbReference type="GO" id="GO:0004571">
    <property type="term" value="F:mannosyl-oligosaccharide 1,2-alpha-mannosidase activity"/>
    <property type="evidence" value="ECO:0007669"/>
    <property type="project" value="InterPro"/>
</dbReference>
<evidence type="ECO:0000256" key="1">
    <source>
        <dbReference type="ARBA" id="ARBA00001913"/>
    </source>
</evidence>
<evidence type="ECO:0000313" key="8">
    <source>
        <dbReference type="EMBL" id="RMZ67630.1"/>
    </source>
</evidence>
<comment type="similarity">
    <text evidence="3 6">Belongs to the glycosyl hydrolase 47 family.</text>
</comment>
<dbReference type="Pfam" id="PF01532">
    <property type="entry name" value="Glyco_hydro_47"/>
    <property type="match status" value="1"/>
</dbReference>
<evidence type="ECO:0000256" key="4">
    <source>
        <dbReference type="ARBA" id="ARBA00022801"/>
    </source>
</evidence>
<dbReference type="UniPathway" id="UPA00378"/>
<dbReference type="GO" id="GO:0005975">
    <property type="term" value="P:carbohydrate metabolic process"/>
    <property type="evidence" value="ECO:0007669"/>
    <property type="project" value="InterPro"/>
</dbReference>
<dbReference type="AlphaFoldDB" id="A0A3M7LZP9"/>
<name>A0A3M7LZP9_9PLEO</name>
<dbReference type="PANTHER" id="PTHR11742">
    <property type="entry name" value="MANNOSYL-OLIGOSACCHARIDE ALPHA-1,2-MANNOSIDASE-RELATED"/>
    <property type="match status" value="1"/>
</dbReference>
<dbReference type="EC" id="3.2.1.-" evidence="6"/>
<dbReference type="GO" id="GO:0005509">
    <property type="term" value="F:calcium ion binding"/>
    <property type="evidence" value="ECO:0007669"/>
    <property type="project" value="InterPro"/>
</dbReference>
<keyword evidence="7" id="KW-0812">Transmembrane</keyword>
<evidence type="ECO:0000256" key="7">
    <source>
        <dbReference type="SAM" id="Phobius"/>
    </source>
</evidence>
<accession>A0A3M7LZP9</accession>
<feature type="transmembrane region" description="Helical" evidence="7">
    <location>
        <begin position="20"/>
        <end position="44"/>
    </location>
</feature>
<dbReference type="InterPro" id="IPR036026">
    <property type="entry name" value="Seven-hairpin_glycosidases"/>
</dbReference>
<dbReference type="PANTHER" id="PTHR11742:SF89">
    <property type="entry name" value="ALPHA-1,2-MANNOSIDASE"/>
    <property type="match status" value="1"/>
</dbReference>
<dbReference type="GO" id="GO:0016020">
    <property type="term" value="C:membrane"/>
    <property type="evidence" value="ECO:0007669"/>
    <property type="project" value="InterPro"/>
</dbReference>
<sequence>MLHHRKGSYPRAPRRFGARWSGLITCVAVGLLLLYRIHLSLWVLPPLPLLLFSSCPATRKGGNDGRFNQSTIPQHYRYPLESFVQLPPPLVLGQQQEGGDKKPPVLPRIQHDFTRRGAGFIDQALRLRQRNAVKATFKHFWASSSKFRHGGHTRSQYAQTPSKLSSRLQIDSLDTLYLMGLQKDFAQAVLDATTYDFLLKPKEDATLASTARHLNAILSAYDMTVCKDARLLEIAVHLATSMLSTYFDTPDHIPLGVHLNTTAPLHGISPSQNNAITIADLTSSHLAFTHLSRITGNPIFYTFTTHVTALLARIQNSTRIPGLWPSSFLLPPPTSPPISSSSPTPDDSFSAAAAQANTFTPTTLTHAHLPQMSLLLQRHPTSPQPAMLNLAVEATIRQILFRPVTPDSAEIMVASDAYTISSPPTKGQEGGDKQRQQVVLSHNISIETCALGSCLWLSLHSPPSPSTSSNLNPHISIPPTLFSMLACASSALANLAEDCSFDPTVWPKQQYPGYEVVYDAQKVVRPEVVQSVFVMWRVTGQREWLDVAWELWGSVDVAVRGMGMGGLEDEGDEEEMRLVVQTLKYFYLVFSPPSELSLDEWVMGNDGHAFRIGDT</sequence>
<proteinExistence type="inferred from homology"/>
<dbReference type="InterPro" id="IPR050749">
    <property type="entry name" value="Glycosyl_Hydrolase_47"/>
</dbReference>
<dbReference type="EMBL" id="KE747810">
    <property type="protein sequence ID" value="RMZ67630.1"/>
    <property type="molecule type" value="Genomic_DNA"/>
</dbReference>
<keyword evidence="6" id="KW-0326">Glycosidase</keyword>